<dbReference type="Proteomes" id="UP001231197">
    <property type="component" value="Unassembled WGS sequence"/>
</dbReference>
<dbReference type="RefSeq" id="WP_290207462.1">
    <property type="nucleotide sequence ID" value="NZ_JASDDK010000005.1"/>
</dbReference>
<sequence>MKITTLFFLILLICTSCASTKIEPSQWQSKAFKAHNFNRLLVYASTDDKALQVRFEEKLAKLFSEQGIVPLKMNELFPEIEYQENHSQEEINEFVIRCKEKNIDKVLLASQKSIEIDTVRAKTLHNYMNSLEPLKMTSGSKNEEELQYDEKEIITYTIEAAVYDIAKSSEDKPIASTTLKATNPKSYNVLENKLLKAIKKLFKSR</sequence>
<comment type="caution">
    <text evidence="2">The sequence shown here is derived from an EMBL/GenBank/DDBJ whole genome shotgun (WGS) entry which is preliminary data.</text>
</comment>
<reference evidence="2 3" key="1">
    <citation type="journal article" date="2023" name="Int. J. Syst. Evol. Microbiol.">
        <title>Winogradskyella bathintestinalis sp. nov., isolated from the intestine of the deep-sea loosejaw dragonfish, Malacosteus niger.</title>
        <authorList>
            <person name="Uniacke-Lowe S."/>
            <person name="Johnson C.N."/>
            <person name="Stanton C."/>
            <person name="Hill C."/>
            <person name="Ross P."/>
        </authorList>
    </citation>
    <scope>NUCLEOTIDE SEQUENCE [LARGE SCALE GENOMIC DNA]</scope>
    <source>
        <strain evidence="2 3">APC 3343</strain>
    </source>
</reference>
<protein>
    <recommendedName>
        <fullName evidence="4">DUF4136 domain-containing protein</fullName>
    </recommendedName>
</protein>
<organism evidence="2 3">
    <name type="scientific">Winogradskyella bathintestinalis</name>
    <dbReference type="NCBI Taxonomy" id="3035208"/>
    <lineage>
        <taxon>Bacteria</taxon>
        <taxon>Pseudomonadati</taxon>
        <taxon>Bacteroidota</taxon>
        <taxon>Flavobacteriia</taxon>
        <taxon>Flavobacteriales</taxon>
        <taxon>Flavobacteriaceae</taxon>
        <taxon>Winogradskyella</taxon>
    </lineage>
</organism>
<evidence type="ECO:0000313" key="3">
    <source>
        <dbReference type="Proteomes" id="UP001231197"/>
    </source>
</evidence>
<evidence type="ECO:0000256" key="1">
    <source>
        <dbReference type="SAM" id="SignalP"/>
    </source>
</evidence>
<accession>A0ABT7ZXQ0</accession>
<keyword evidence="1" id="KW-0732">Signal</keyword>
<proteinExistence type="predicted"/>
<evidence type="ECO:0000313" key="2">
    <source>
        <dbReference type="EMBL" id="MDN3493787.1"/>
    </source>
</evidence>
<gene>
    <name evidence="2" type="ORF">QMA06_13760</name>
</gene>
<feature type="chain" id="PRO_5046351876" description="DUF4136 domain-containing protein" evidence="1">
    <location>
        <begin position="19"/>
        <end position="205"/>
    </location>
</feature>
<dbReference type="EMBL" id="JASDDK010000005">
    <property type="protein sequence ID" value="MDN3493787.1"/>
    <property type="molecule type" value="Genomic_DNA"/>
</dbReference>
<name>A0ABT7ZXQ0_9FLAO</name>
<keyword evidence="3" id="KW-1185">Reference proteome</keyword>
<feature type="signal peptide" evidence="1">
    <location>
        <begin position="1"/>
        <end position="18"/>
    </location>
</feature>
<evidence type="ECO:0008006" key="4">
    <source>
        <dbReference type="Google" id="ProtNLM"/>
    </source>
</evidence>